<dbReference type="SUPFAM" id="SSF100950">
    <property type="entry name" value="NagB/RpiA/CoA transferase-like"/>
    <property type="match status" value="1"/>
</dbReference>
<keyword evidence="3" id="KW-1185">Reference proteome</keyword>
<dbReference type="InterPro" id="IPR037171">
    <property type="entry name" value="NagB/RpiA_transferase-like"/>
</dbReference>
<dbReference type="Pfam" id="PF01144">
    <property type="entry name" value="CoA_trans"/>
    <property type="match status" value="1"/>
</dbReference>
<sequence length="330" mass="36884">MQEAVKKYTWDGITFAHGGALPVGSDCTEFFRELVRQEVKNIHLVSNSNTPGTNLLIANGQTSHIEMGFSGLEVYGFANGLRRKVEAGEVIFEEYSNGGIPLRLLAGALGIPFIPTYTSVGSDQQFCFAEEPDIYPNPNKIPEISDPFSGKTLGALKSINPDLAVIHVTMADIRGNAIILGTEWSRFELSRAAKKVILQADYIVDTECMRQFPNLVRIPDFLVEAVVYSPLGVWPSCSTGVYDSDEEHFFLMNESLKTDEGTQSYIDEYVLSYHSTEEYRELIGTEKTGQLTASNTAFLMDPYRKYIKSDVEINELLAREESQWTTQKTK</sequence>
<accession>A0A5C5E3T3</accession>
<dbReference type="AlphaFoldDB" id="A0A5C5E3T3"/>
<gene>
    <name evidence="2" type="ORF">FHK04_14485</name>
</gene>
<protein>
    <submittedName>
        <fullName evidence="2">CoA transferase subunit A</fullName>
    </submittedName>
</protein>
<dbReference type="SMART" id="SM00882">
    <property type="entry name" value="CoA_trans"/>
    <property type="match status" value="1"/>
</dbReference>
<evidence type="ECO:0000313" key="3">
    <source>
        <dbReference type="Proteomes" id="UP000313395"/>
    </source>
</evidence>
<name>A0A5C5E3T3_9LACT</name>
<dbReference type="PANTHER" id="PTHR13707">
    <property type="entry name" value="KETOACID-COENZYME A TRANSFERASE"/>
    <property type="match status" value="1"/>
</dbReference>
<dbReference type="Gene3D" id="3.40.1080.10">
    <property type="entry name" value="Glutaconate Coenzyme A-transferase"/>
    <property type="match status" value="1"/>
</dbReference>
<dbReference type="InterPro" id="IPR004165">
    <property type="entry name" value="CoA_trans_fam_I"/>
</dbReference>
<evidence type="ECO:0000313" key="2">
    <source>
        <dbReference type="EMBL" id="TNV67874.1"/>
    </source>
</evidence>
<dbReference type="PANTHER" id="PTHR13707:SF60">
    <property type="entry name" value="ACETATE COA-TRANSFERASE SUBUNIT ALPHA"/>
    <property type="match status" value="1"/>
</dbReference>
<dbReference type="GO" id="GO:0008410">
    <property type="term" value="F:CoA-transferase activity"/>
    <property type="evidence" value="ECO:0007669"/>
    <property type="project" value="InterPro"/>
</dbReference>
<keyword evidence="1 2" id="KW-0808">Transferase</keyword>
<dbReference type="EMBL" id="VENO01000007">
    <property type="protein sequence ID" value="TNV67874.1"/>
    <property type="molecule type" value="Genomic_DNA"/>
</dbReference>
<dbReference type="Proteomes" id="UP000313395">
    <property type="component" value="Unassembled WGS sequence"/>
</dbReference>
<evidence type="ECO:0000256" key="1">
    <source>
        <dbReference type="ARBA" id="ARBA00022679"/>
    </source>
</evidence>
<reference evidence="2 3" key="1">
    <citation type="submission" date="2019-06" db="EMBL/GenBank/DDBJ databases">
        <title>Description Trichococcus psychrophilus sp. nov., isolated from a cold spring, by genomic and phenotypic analyses.</title>
        <authorList>
            <person name="Zakharyuk A."/>
        </authorList>
    </citation>
    <scope>NUCLEOTIDE SEQUENCE [LARGE SCALE GENOMIC DNA]</scope>
    <source>
        <strain evidence="2 3">SKBG</strain>
    </source>
</reference>
<organism evidence="2 3">
    <name type="scientific">Trichococcus shcherbakoviae subsp. psychrophilus</name>
    <dbReference type="NCBI Taxonomy" id="2585775"/>
    <lineage>
        <taxon>Bacteria</taxon>
        <taxon>Bacillati</taxon>
        <taxon>Bacillota</taxon>
        <taxon>Bacilli</taxon>
        <taxon>Lactobacillales</taxon>
        <taxon>Carnobacteriaceae</taxon>
        <taxon>Trichococcus</taxon>
    </lineage>
</organism>
<dbReference type="Gene3D" id="3.30.30.40">
    <property type="match status" value="1"/>
</dbReference>
<comment type="caution">
    <text evidence="2">The sequence shown here is derived from an EMBL/GenBank/DDBJ whole genome shotgun (WGS) entry which is preliminary data.</text>
</comment>
<proteinExistence type="predicted"/>